<feature type="region of interest" description="Disordered" evidence="1">
    <location>
        <begin position="23"/>
        <end position="42"/>
    </location>
</feature>
<keyword evidence="2" id="KW-1133">Transmembrane helix</keyword>
<sequence>MKPDHHLQQTPLQEQSKVLLSTSTLKSTPSTSSPALKTSASPHSLSTTDYIVIGACIGMAFVLSCLFTYHYYLRWKSRKFTMTNTTLTPYTVSSSYAHITTNPFSLVHHYIYKHRQLKALGRPPTPLIENLNAREVRISHESSAPPSYVTEEERRGGLFS</sequence>
<comment type="caution">
    <text evidence="3">The sequence shown here is derived from an EMBL/GenBank/DDBJ whole genome shotgun (WGS) entry which is preliminary data.</text>
</comment>
<evidence type="ECO:0000256" key="1">
    <source>
        <dbReference type="SAM" id="MobiDB-lite"/>
    </source>
</evidence>
<dbReference type="AlphaFoldDB" id="A0A9P5PC43"/>
<organism evidence="3 4">
    <name type="scientific">Rhodocollybia butyracea</name>
    <dbReference type="NCBI Taxonomy" id="206335"/>
    <lineage>
        <taxon>Eukaryota</taxon>
        <taxon>Fungi</taxon>
        <taxon>Dikarya</taxon>
        <taxon>Basidiomycota</taxon>
        <taxon>Agaricomycotina</taxon>
        <taxon>Agaricomycetes</taxon>
        <taxon>Agaricomycetidae</taxon>
        <taxon>Agaricales</taxon>
        <taxon>Marasmiineae</taxon>
        <taxon>Omphalotaceae</taxon>
        <taxon>Rhodocollybia</taxon>
    </lineage>
</organism>
<dbReference type="EMBL" id="JADNRY010000304">
    <property type="protein sequence ID" value="KAF9059395.1"/>
    <property type="molecule type" value="Genomic_DNA"/>
</dbReference>
<name>A0A9P5PC43_9AGAR</name>
<reference evidence="3" key="1">
    <citation type="submission" date="2020-11" db="EMBL/GenBank/DDBJ databases">
        <authorList>
            <consortium name="DOE Joint Genome Institute"/>
            <person name="Ahrendt S."/>
            <person name="Riley R."/>
            <person name="Andreopoulos W."/>
            <person name="Labutti K."/>
            <person name="Pangilinan J."/>
            <person name="Ruiz-Duenas F.J."/>
            <person name="Barrasa J.M."/>
            <person name="Sanchez-Garcia M."/>
            <person name="Camarero S."/>
            <person name="Miyauchi S."/>
            <person name="Serrano A."/>
            <person name="Linde D."/>
            <person name="Babiker R."/>
            <person name="Drula E."/>
            <person name="Ayuso-Fernandez I."/>
            <person name="Pacheco R."/>
            <person name="Padilla G."/>
            <person name="Ferreira P."/>
            <person name="Barriuso J."/>
            <person name="Kellner H."/>
            <person name="Castanera R."/>
            <person name="Alfaro M."/>
            <person name="Ramirez L."/>
            <person name="Pisabarro A.G."/>
            <person name="Kuo A."/>
            <person name="Tritt A."/>
            <person name="Lipzen A."/>
            <person name="He G."/>
            <person name="Yan M."/>
            <person name="Ng V."/>
            <person name="Cullen D."/>
            <person name="Martin F."/>
            <person name="Rosso M.-N."/>
            <person name="Henrissat B."/>
            <person name="Hibbett D."/>
            <person name="Martinez A.T."/>
            <person name="Grigoriev I.V."/>
        </authorList>
    </citation>
    <scope>NUCLEOTIDE SEQUENCE</scope>
    <source>
        <strain evidence="3">AH 40177</strain>
    </source>
</reference>
<keyword evidence="2" id="KW-0472">Membrane</keyword>
<accession>A0A9P5PC43</accession>
<evidence type="ECO:0000256" key="2">
    <source>
        <dbReference type="SAM" id="Phobius"/>
    </source>
</evidence>
<gene>
    <name evidence="3" type="ORF">BDP27DRAFT_1431409</name>
</gene>
<feature type="transmembrane region" description="Helical" evidence="2">
    <location>
        <begin position="50"/>
        <end position="72"/>
    </location>
</feature>
<evidence type="ECO:0000313" key="3">
    <source>
        <dbReference type="EMBL" id="KAF9059395.1"/>
    </source>
</evidence>
<keyword evidence="2" id="KW-0812">Transmembrane</keyword>
<protein>
    <submittedName>
        <fullName evidence="3">Uncharacterized protein</fullName>
    </submittedName>
</protein>
<feature type="compositionally biased region" description="Low complexity" evidence="1">
    <location>
        <begin position="23"/>
        <end position="41"/>
    </location>
</feature>
<dbReference type="Proteomes" id="UP000772434">
    <property type="component" value="Unassembled WGS sequence"/>
</dbReference>
<proteinExistence type="predicted"/>
<evidence type="ECO:0000313" key="4">
    <source>
        <dbReference type="Proteomes" id="UP000772434"/>
    </source>
</evidence>
<keyword evidence="4" id="KW-1185">Reference proteome</keyword>